<accession>A0AAD5QD99</accession>
<gene>
    <name evidence="7" type="ORF">P43SY_007058</name>
</gene>
<dbReference type="SUPFAM" id="SSF47473">
    <property type="entry name" value="EF-hand"/>
    <property type="match status" value="1"/>
</dbReference>
<dbReference type="Gene3D" id="1.10.238.10">
    <property type="entry name" value="EF-hand"/>
    <property type="match status" value="1"/>
</dbReference>
<dbReference type="EMBL" id="JAKCXM010000034">
    <property type="protein sequence ID" value="KAJ0406270.1"/>
    <property type="molecule type" value="Genomic_DNA"/>
</dbReference>
<dbReference type="GO" id="GO:0051087">
    <property type="term" value="F:protein-folding chaperone binding"/>
    <property type="evidence" value="ECO:0007669"/>
    <property type="project" value="InterPro"/>
</dbReference>
<evidence type="ECO:0000256" key="4">
    <source>
        <dbReference type="SAM" id="Coils"/>
    </source>
</evidence>
<evidence type="ECO:0000256" key="5">
    <source>
        <dbReference type="SAM" id="MobiDB-lite"/>
    </source>
</evidence>
<feature type="compositionally biased region" description="Basic and acidic residues" evidence="5">
    <location>
        <begin position="346"/>
        <end position="367"/>
    </location>
</feature>
<feature type="compositionally biased region" description="Acidic residues" evidence="5">
    <location>
        <begin position="325"/>
        <end position="345"/>
    </location>
</feature>
<dbReference type="InterPro" id="IPR041442">
    <property type="entry name" value="PIH1D1/2/3_CS-like"/>
</dbReference>
<feature type="domain" description="PIH1D1/2/3 CS-like" evidence="6">
    <location>
        <begin position="84"/>
        <end position="181"/>
    </location>
</feature>
<dbReference type="InterPro" id="IPR032675">
    <property type="entry name" value="LRR_dom_sf"/>
</dbReference>
<protein>
    <recommendedName>
        <fullName evidence="6">PIH1D1/2/3 CS-like domain-containing protein</fullName>
    </recommendedName>
</protein>
<dbReference type="PANTHER" id="PTHR21083">
    <property type="entry name" value="TWISTER"/>
    <property type="match status" value="1"/>
</dbReference>
<feature type="region of interest" description="Disordered" evidence="5">
    <location>
        <begin position="26"/>
        <end position="54"/>
    </location>
</feature>
<feature type="compositionally biased region" description="Pro residues" evidence="5">
    <location>
        <begin position="404"/>
        <end position="418"/>
    </location>
</feature>
<dbReference type="GO" id="GO:0045505">
    <property type="term" value="F:dynein intermediate chain binding"/>
    <property type="evidence" value="ECO:0007669"/>
    <property type="project" value="TreeGrafter"/>
</dbReference>
<feature type="compositionally biased region" description="Low complexity" evidence="5">
    <location>
        <begin position="732"/>
        <end position="744"/>
    </location>
</feature>
<dbReference type="InterPro" id="IPR003591">
    <property type="entry name" value="Leu-rich_rpt_typical-subtyp"/>
</dbReference>
<comment type="similarity">
    <text evidence="1">Belongs to the PIH1 family.</text>
</comment>
<feature type="coiled-coil region" evidence="4">
    <location>
        <begin position="666"/>
        <end position="714"/>
    </location>
</feature>
<dbReference type="SUPFAM" id="SSF52047">
    <property type="entry name" value="RNI-like"/>
    <property type="match status" value="1"/>
</dbReference>
<comment type="caution">
    <text evidence="7">The sequence shown here is derived from an EMBL/GenBank/DDBJ whole genome shotgun (WGS) entry which is preliminary data.</text>
</comment>
<keyword evidence="3" id="KW-0677">Repeat</keyword>
<keyword evidence="2" id="KW-0433">Leucine-rich repeat</keyword>
<feature type="compositionally biased region" description="Low complexity" evidence="5">
    <location>
        <begin position="463"/>
        <end position="476"/>
    </location>
</feature>
<dbReference type="InterPro" id="IPR001611">
    <property type="entry name" value="Leu-rich_rpt"/>
</dbReference>
<feature type="compositionally biased region" description="Basic and acidic residues" evidence="5">
    <location>
        <begin position="483"/>
        <end position="497"/>
    </location>
</feature>
<evidence type="ECO:0000256" key="2">
    <source>
        <dbReference type="ARBA" id="ARBA00022614"/>
    </source>
</evidence>
<evidence type="ECO:0000256" key="3">
    <source>
        <dbReference type="ARBA" id="ARBA00022737"/>
    </source>
</evidence>
<dbReference type="InterPro" id="IPR011992">
    <property type="entry name" value="EF-hand-dom_pair"/>
</dbReference>
<dbReference type="GO" id="GO:0070286">
    <property type="term" value="P:axonemal dynein complex assembly"/>
    <property type="evidence" value="ECO:0007669"/>
    <property type="project" value="InterPro"/>
</dbReference>
<evidence type="ECO:0000313" key="7">
    <source>
        <dbReference type="EMBL" id="KAJ0406270.1"/>
    </source>
</evidence>
<dbReference type="Pfam" id="PF12799">
    <property type="entry name" value="LRR_4"/>
    <property type="match status" value="1"/>
</dbReference>
<evidence type="ECO:0000259" key="6">
    <source>
        <dbReference type="Pfam" id="PF18201"/>
    </source>
</evidence>
<dbReference type="PANTHER" id="PTHR21083:SF0">
    <property type="entry name" value="DYNEIN AXONEMAL ASSEMBLY FACTOR 6"/>
    <property type="match status" value="1"/>
</dbReference>
<evidence type="ECO:0000256" key="1">
    <source>
        <dbReference type="ARBA" id="ARBA00008511"/>
    </source>
</evidence>
<keyword evidence="4" id="KW-0175">Coiled coil</keyword>
<dbReference type="AlphaFoldDB" id="A0AAD5QD99"/>
<dbReference type="InterPro" id="IPR025875">
    <property type="entry name" value="Leu-rich_rpt_4"/>
</dbReference>
<proteinExistence type="inferred from homology"/>
<dbReference type="Pfam" id="PF18201">
    <property type="entry name" value="PIH1_CS"/>
    <property type="match status" value="1"/>
</dbReference>
<keyword evidence="8" id="KW-1185">Reference proteome</keyword>
<dbReference type="Gene3D" id="3.80.10.10">
    <property type="entry name" value="Ribonuclease Inhibitor"/>
    <property type="match status" value="1"/>
</dbReference>
<feature type="region of interest" description="Disordered" evidence="5">
    <location>
        <begin position="540"/>
        <end position="560"/>
    </location>
</feature>
<feature type="compositionally biased region" description="Pro residues" evidence="5">
    <location>
        <begin position="501"/>
        <end position="512"/>
    </location>
</feature>
<dbReference type="GO" id="GO:0005737">
    <property type="term" value="C:cytoplasm"/>
    <property type="evidence" value="ECO:0007669"/>
    <property type="project" value="TreeGrafter"/>
</dbReference>
<feature type="region of interest" description="Disordered" evidence="5">
    <location>
        <begin position="714"/>
        <end position="775"/>
    </location>
</feature>
<feature type="compositionally biased region" description="Basic and acidic residues" evidence="5">
    <location>
        <begin position="42"/>
        <end position="54"/>
    </location>
</feature>
<sequence>MEGAAAEILALSDLLAGCDDAGYNQDEDAQQRSITPATLARGAEKRLPEFDRPIGQIKRADPKAIWQPEEVPSDDDDDSFETRTRPKFEILYNQSVMTEDVFLGLSDKDPSSAHCEAMVVRVDCPRHKREDIELDVKRQKLLLQSPTLKLSLYLPYPVRHQDGHARWDSATRTLSITLPIIRDECALARLQELHLADPTAERVSLRGFRLDVCDKELAFIQHHFPNLRHLDLSDNALRSLPDALGDMLPKLVALDVSGNSFKSIPALSETLATCPSLRSLSVSLRTKTEERVLLVSLPQLRILNGTPLHLGGNVLPSPPVNDATETNDEEEEEEEEQSEVGSSEEDPVKVMKKPDRGDDSRRNHETDPLDGTHGLTQLSELDLSFAPRGDDDEEAEVMWLNTPPSVPSSPEPDAPPVPRSSSPLQHKRELLVRHAQLKLVTQPSQRKAPVSSKGAQPRKRPPATKASSKSSSVRPTELPATITDERTDWRKLLKPQDDAPTSPPPPAPPLPTKPSEARQSTKAFIAELRAIVRMFQQHELSTTRRAPMRNSGKLSVSGGVEQLQRQIDTLAAQLEALEPSKAGGDDSSPSELRGLSLRWELLTASSRYGADRVGDMDKQLGIGVDRLLRAQRCVVDALLRHAGALMQTNTALTSRGAGTEEQKQQMTILLDVAETLERDLEALQSRFHDEKTQREKTEEENAVLRKELDGLKQQLGKASGLQRTRRRHESPSKSPAVAVAVAAPAEKEKNHKTAGPPGPTRTQVKTDGKRPSSPLSSAALAVPEAIRSLTLKQLVDLIHCILASKRKYDARTREVGAPPETMEQHMYTYLTQRFGLQRLTVEYASAIWKGCQLHTREDNDVAVFHALLRNRVDEGFLAIKHRLREALRELLRAYFHARFPMKPEAAIQRLVESRLKGDILQEEWTEMLLYLYDPSDSSILLRLVRRKAEAAAAAAASAPTAVTATTAKPRETPSPRVAFTVFEKLLLDYQLQGRLKLLDDFHEAFEELDDRRVGVISRDAFRVLTTTRVAPGRSDDEIDAMMDRVDPFHHDTITFSDAVSLLLPDLRQRKVEQRRAEPINRHH</sequence>
<organism evidence="7 8">
    <name type="scientific">Pythium insidiosum</name>
    <name type="common">Pythiosis disease agent</name>
    <dbReference type="NCBI Taxonomy" id="114742"/>
    <lineage>
        <taxon>Eukaryota</taxon>
        <taxon>Sar</taxon>
        <taxon>Stramenopiles</taxon>
        <taxon>Oomycota</taxon>
        <taxon>Peronosporomycetes</taxon>
        <taxon>Pythiales</taxon>
        <taxon>Pythiaceae</taxon>
        <taxon>Pythium</taxon>
    </lineage>
</organism>
<dbReference type="InterPro" id="IPR026697">
    <property type="entry name" value="DNAAF6"/>
</dbReference>
<name>A0AAD5QD99_PYTIN</name>
<evidence type="ECO:0000313" key="8">
    <source>
        <dbReference type="Proteomes" id="UP001209570"/>
    </source>
</evidence>
<dbReference type="PROSITE" id="PS51450">
    <property type="entry name" value="LRR"/>
    <property type="match status" value="2"/>
</dbReference>
<feature type="region of interest" description="Disordered" evidence="5">
    <location>
        <begin position="307"/>
        <end position="519"/>
    </location>
</feature>
<dbReference type="SMART" id="SM00369">
    <property type="entry name" value="LRR_TYP"/>
    <property type="match status" value="2"/>
</dbReference>
<dbReference type="Proteomes" id="UP001209570">
    <property type="component" value="Unassembled WGS sequence"/>
</dbReference>
<reference evidence="7" key="1">
    <citation type="submission" date="2021-12" db="EMBL/GenBank/DDBJ databases">
        <title>Prjna785345.</title>
        <authorList>
            <person name="Rujirawat T."/>
            <person name="Krajaejun T."/>
        </authorList>
    </citation>
    <scope>NUCLEOTIDE SEQUENCE</scope>
    <source>
        <strain evidence="7">Pi057C3</strain>
    </source>
</reference>